<evidence type="ECO:0000256" key="5">
    <source>
        <dbReference type="ARBA" id="ARBA00022679"/>
    </source>
</evidence>
<feature type="signal peptide" evidence="7">
    <location>
        <begin position="1"/>
        <end position="24"/>
    </location>
</feature>
<dbReference type="AlphaFoldDB" id="A0A6P4J2E2"/>
<keyword evidence="4" id="KW-0328">Glycosyltransferase</keyword>
<dbReference type="GO" id="GO:0006493">
    <property type="term" value="P:protein O-linked glycosylation"/>
    <property type="evidence" value="ECO:0007669"/>
    <property type="project" value="TreeGrafter"/>
</dbReference>
<evidence type="ECO:0000256" key="2">
    <source>
        <dbReference type="ARBA" id="ARBA00004922"/>
    </source>
</evidence>
<comment type="subcellular location">
    <subcellularLocation>
        <location evidence="1">Endoplasmic reticulum lumen</location>
    </subcellularLocation>
</comment>
<evidence type="ECO:0000313" key="10">
    <source>
        <dbReference type="RefSeq" id="XP_017035095.1"/>
    </source>
</evidence>
<comment type="similarity">
    <text evidence="3">Belongs to the glycosyltransferase 90 family.</text>
</comment>
<dbReference type="PANTHER" id="PTHR12203">
    <property type="entry name" value="KDEL LYS-ASP-GLU-LEU CONTAINING - RELATED"/>
    <property type="match status" value="1"/>
</dbReference>
<keyword evidence="5" id="KW-0808">Transferase</keyword>
<comment type="pathway">
    <text evidence="2">Protein modification; protein glycosylation.</text>
</comment>
<feature type="domain" description="Glycosyl transferase CAP10" evidence="8">
    <location>
        <begin position="54"/>
        <end position="259"/>
    </location>
</feature>
<keyword evidence="9" id="KW-1185">Reference proteome</keyword>
<dbReference type="InterPro" id="IPR051091">
    <property type="entry name" value="O-Glucosyltr/Glycosyltrsf_90"/>
</dbReference>
<dbReference type="GO" id="GO:0035251">
    <property type="term" value="F:UDP-glucosyltransferase activity"/>
    <property type="evidence" value="ECO:0007669"/>
    <property type="project" value="TreeGrafter"/>
</dbReference>
<dbReference type="GO" id="GO:0005788">
    <property type="term" value="C:endoplasmic reticulum lumen"/>
    <property type="evidence" value="ECO:0007669"/>
    <property type="project" value="UniProtKB-SubCell"/>
</dbReference>
<evidence type="ECO:0000259" key="8">
    <source>
        <dbReference type="SMART" id="SM00672"/>
    </source>
</evidence>
<dbReference type="PANTHER" id="PTHR12203:SF35">
    <property type="entry name" value="PROTEIN O-GLUCOSYLTRANSFERASE 1"/>
    <property type="match status" value="1"/>
</dbReference>
<evidence type="ECO:0000256" key="6">
    <source>
        <dbReference type="ARBA" id="ARBA00045690"/>
    </source>
</evidence>
<dbReference type="InterPro" id="IPR006598">
    <property type="entry name" value="CAP10"/>
</dbReference>
<dbReference type="GO" id="GO:0045747">
    <property type="term" value="P:positive regulation of Notch signaling pathway"/>
    <property type="evidence" value="ECO:0007669"/>
    <property type="project" value="TreeGrafter"/>
</dbReference>
<protein>
    <submittedName>
        <fullName evidence="10">O-glucosyltransferase rumi-like</fullName>
    </submittedName>
</protein>
<accession>A0A6P4J2E2</accession>
<dbReference type="GO" id="GO:0035252">
    <property type="term" value="F:UDP-xylosyltransferase activity"/>
    <property type="evidence" value="ECO:0007669"/>
    <property type="project" value="TreeGrafter"/>
</dbReference>
<feature type="chain" id="PRO_5027535261" evidence="7">
    <location>
        <begin position="25"/>
        <end position="280"/>
    </location>
</feature>
<name>A0A6P4J2E2_DROKI</name>
<keyword evidence="7" id="KW-0732">Signal</keyword>
<gene>
    <name evidence="10" type="primary">LOC108083709</name>
</gene>
<sequence>MTTLQGRLLFVAALLMCCAWQTLSAVEDKCSALSQYHDPKFSYDFVPYIYRPCEPGDLQCLCHVQAIRKNLEPYKGNGIIVDMMILQYYPHGLGRCIPWSAKRSKGFYRGLRSSPERDNLVMVPCTSPDLVDSQYPLHVAGESGSPTHEVDLSEEMPFFEHRQYKYLFNFHGVLLCRSLVIHLGDQWQELFYNQLIPWVHYVSVASDAGVEELADLMLYLREEIDEKGHEFVWLYLRMNDVQCYCWKLLQEYVKLLTYQVHQKRDFVEVSNKRAVQVHRG</sequence>
<dbReference type="GeneID" id="108083709"/>
<dbReference type="OrthoDB" id="202415at2759"/>
<evidence type="ECO:0000313" key="9">
    <source>
        <dbReference type="Proteomes" id="UP001652661"/>
    </source>
</evidence>
<dbReference type="Proteomes" id="UP001652661">
    <property type="component" value="Chromosome 3R"/>
</dbReference>
<organism evidence="9 10">
    <name type="scientific">Drosophila kikkawai</name>
    <name type="common">Fruit fly</name>
    <dbReference type="NCBI Taxonomy" id="30033"/>
    <lineage>
        <taxon>Eukaryota</taxon>
        <taxon>Metazoa</taxon>
        <taxon>Ecdysozoa</taxon>
        <taxon>Arthropoda</taxon>
        <taxon>Hexapoda</taxon>
        <taxon>Insecta</taxon>
        <taxon>Pterygota</taxon>
        <taxon>Neoptera</taxon>
        <taxon>Endopterygota</taxon>
        <taxon>Diptera</taxon>
        <taxon>Brachycera</taxon>
        <taxon>Muscomorpha</taxon>
        <taxon>Ephydroidea</taxon>
        <taxon>Drosophilidae</taxon>
        <taxon>Drosophila</taxon>
        <taxon>Sophophora</taxon>
    </lineage>
</organism>
<evidence type="ECO:0000256" key="4">
    <source>
        <dbReference type="ARBA" id="ARBA00022676"/>
    </source>
</evidence>
<reference evidence="10" key="1">
    <citation type="submission" date="2025-08" db="UniProtKB">
        <authorList>
            <consortium name="RefSeq"/>
        </authorList>
    </citation>
    <scope>IDENTIFICATION</scope>
    <source>
        <strain evidence="10">14028-0561.14</strain>
        <tissue evidence="10">Whole fly</tissue>
    </source>
</reference>
<dbReference type="RefSeq" id="XP_017035095.1">
    <property type="nucleotide sequence ID" value="XM_017179606.3"/>
</dbReference>
<comment type="function">
    <text evidence="6">Protein O-glucosyltransferase. Catalyzes the reaction that attaches glucose through an O-glycosidic linkage to a conserved serine residue found in the consensus sequence C-X-S-X-[PA]-C in epidermal growth factor-like repeats. Regulates Notch signaling by glucosylating Notch in the ER, glucosylation is required for the correct folding and cleavage of Notch.</text>
</comment>
<evidence type="ECO:0000256" key="3">
    <source>
        <dbReference type="ARBA" id="ARBA00010118"/>
    </source>
</evidence>
<proteinExistence type="inferred from homology"/>
<evidence type="ECO:0000256" key="1">
    <source>
        <dbReference type="ARBA" id="ARBA00004319"/>
    </source>
</evidence>
<evidence type="ECO:0000256" key="7">
    <source>
        <dbReference type="SAM" id="SignalP"/>
    </source>
</evidence>
<dbReference type="SMART" id="SM00672">
    <property type="entry name" value="CAP10"/>
    <property type="match status" value="1"/>
</dbReference>
<dbReference type="Pfam" id="PF05686">
    <property type="entry name" value="Glyco_transf_90"/>
    <property type="match status" value="1"/>
</dbReference>